<dbReference type="KEGG" id="fya:KMW28_28285"/>
<keyword evidence="8" id="KW-0547">Nucleotide-binding</keyword>
<feature type="transmembrane region" description="Helical" evidence="5">
    <location>
        <begin position="193"/>
        <end position="216"/>
    </location>
</feature>
<evidence type="ECO:0000259" key="6">
    <source>
        <dbReference type="PROSITE" id="PS50893"/>
    </source>
</evidence>
<dbReference type="GO" id="GO:0015421">
    <property type="term" value="F:ABC-type oligopeptide transporter activity"/>
    <property type="evidence" value="ECO:0007669"/>
    <property type="project" value="TreeGrafter"/>
</dbReference>
<evidence type="ECO:0000256" key="2">
    <source>
        <dbReference type="ARBA" id="ARBA00022692"/>
    </source>
</evidence>
<dbReference type="GO" id="GO:0016887">
    <property type="term" value="F:ATP hydrolysis activity"/>
    <property type="evidence" value="ECO:0007669"/>
    <property type="project" value="InterPro"/>
</dbReference>
<comment type="subcellular location">
    <subcellularLocation>
        <location evidence="1">Cell membrane</location>
        <topology evidence="1">Multi-pass membrane protein</topology>
    </subcellularLocation>
</comment>
<evidence type="ECO:0000256" key="5">
    <source>
        <dbReference type="SAM" id="Phobius"/>
    </source>
</evidence>
<reference evidence="8 9" key="1">
    <citation type="submission" date="2021-05" db="EMBL/GenBank/DDBJ databases">
        <title>Comparative genomic studies on the polysaccharide-degrading batcterial strains of the Flammeovirga genus.</title>
        <authorList>
            <person name="Zewei F."/>
            <person name="Zheng Z."/>
            <person name="Yu L."/>
            <person name="Ruyue G."/>
            <person name="Yanhong M."/>
            <person name="Yuanyuan C."/>
            <person name="Jingyan G."/>
            <person name="Wenjun H."/>
        </authorList>
    </citation>
    <scope>NUCLEOTIDE SEQUENCE [LARGE SCALE GENOMIC DNA]</scope>
    <source>
        <strain evidence="8 9">NBRC:100898</strain>
    </source>
</reference>
<feature type="transmembrane region" description="Helical" evidence="5">
    <location>
        <begin position="391"/>
        <end position="413"/>
    </location>
</feature>
<evidence type="ECO:0000313" key="8">
    <source>
        <dbReference type="EMBL" id="QWG04798.1"/>
    </source>
</evidence>
<dbReference type="InterPro" id="IPR011527">
    <property type="entry name" value="ABC1_TM_dom"/>
</dbReference>
<dbReference type="Proteomes" id="UP000678679">
    <property type="component" value="Chromosome 2"/>
</dbReference>
<feature type="transmembrane region" description="Helical" evidence="5">
    <location>
        <begin position="167"/>
        <end position="187"/>
    </location>
</feature>
<feature type="domain" description="ABC transmembrane type-1" evidence="7">
    <location>
        <begin position="171"/>
        <end position="425"/>
    </location>
</feature>
<dbReference type="InterPro" id="IPR027417">
    <property type="entry name" value="P-loop_NTPase"/>
</dbReference>
<dbReference type="Pfam" id="PF00005">
    <property type="entry name" value="ABC_tran"/>
    <property type="match status" value="1"/>
</dbReference>
<dbReference type="GO" id="GO:0005524">
    <property type="term" value="F:ATP binding"/>
    <property type="evidence" value="ECO:0007669"/>
    <property type="project" value="UniProtKB-KW"/>
</dbReference>
<evidence type="ECO:0000256" key="1">
    <source>
        <dbReference type="ARBA" id="ARBA00004651"/>
    </source>
</evidence>
<protein>
    <submittedName>
        <fullName evidence="8">ATP-binding cassette domain-containing protein</fullName>
    </submittedName>
</protein>
<proteinExistence type="predicted"/>
<evidence type="ECO:0000256" key="3">
    <source>
        <dbReference type="ARBA" id="ARBA00022989"/>
    </source>
</evidence>
<dbReference type="RefSeq" id="WP_169662500.1">
    <property type="nucleotide sequence ID" value="NZ_CP076133.1"/>
</dbReference>
<dbReference type="InterPro" id="IPR003439">
    <property type="entry name" value="ABC_transporter-like_ATP-bd"/>
</dbReference>
<feature type="transmembrane region" description="Helical" evidence="5">
    <location>
        <begin position="304"/>
        <end position="322"/>
    </location>
</feature>
<keyword evidence="4 5" id="KW-0472">Membrane</keyword>
<keyword evidence="2 5" id="KW-0812">Transmembrane</keyword>
<sequence length="719" mass="81300">MTNKGYKKLSILLSSQINHKIDINADEPIINHESDDNFWDMFIRYADNFELAIVKTDGSINELLSHLEKSITPYIVESMLDGVATPVVFCPDSHGTIKAFSVDKLGQDKEINIDLAIEKLIRNDDGEVTYAIPISNKPLISDDETKKKNTSVARLSRLLGAEKKDISYIYIYALLISLFGLVLPLGVQTVIELIAGGVVIDSITVMIGLIILFTMFTGMLQIMQLKVVETLQRRVFVKAAFEFTFRLPRIKLESLLSANTPELMNRFFDVITIQKSLPKFLIDLSGAVLQILFGMILLSFYHPLFIVFGVVLISTLVILFWFTGPKALAANMVESKYKYKVVHWLEEMARTLPSFKIAGRTFLPMERTENLTNHYLHYREKQFNVVINQFIFVYIFKTLVTGGLLIIGSWLVINREMNLGQFVASEIVIVLVLSASEKLVLSMEVAYDMLTAVDKIAHVTDLPLERKGGVFVKKEKGRQGFAVKMKDVKYDYHGHRTALNGVNIDIKSGERMCIGGHNNSGKDTMVYALASFLEDYKGAISYDGFNLRDVDLIDLRSSIAKNLSEEELFDGSLYENIKMGRESITYEDIIWALESVDLLEFVQKQPEGLNTVITGSSHVFSESVAIRFILARCIADHPRLLIFNRTFQELDSQMRFKILNFLIDKENPWTLIFVGNDPILSTLCDRVAIMGDGKVETIGTIDEVKGHESFRNCFLTTNN</sequence>
<dbReference type="InterPro" id="IPR039421">
    <property type="entry name" value="Type_1_exporter"/>
</dbReference>
<evidence type="ECO:0000256" key="4">
    <source>
        <dbReference type="ARBA" id="ARBA00023136"/>
    </source>
</evidence>
<evidence type="ECO:0000259" key="7">
    <source>
        <dbReference type="PROSITE" id="PS50929"/>
    </source>
</evidence>
<dbReference type="PROSITE" id="PS50929">
    <property type="entry name" value="ABC_TM1F"/>
    <property type="match status" value="1"/>
</dbReference>
<dbReference type="InterPro" id="IPR036640">
    <property type="entry name" value="ABC1_TM_sf"/>
</dbReference>
<dbReference type="Gene3D" id="3.40.50.300">
    <property type="entry name" value="P-loop containing nucleotide triphosphate hydrolases"/>
    <property type="match status" value="1"/>
</dbReference>
<dbReference type="SUPFAM" id="SSF90123">
    <property type="entry name" value="ABC transporter transmembrane region"/>
    <property type="match status" value="1"/>
</dbReference>
<dbReference type="EMBL" id="CP076133">
    <property type="protein sequence ID" value="QWG04798.1"/>
    <property type="molecule type" value="Genomic_DNA"/>
</dbReference>
<feature type="transmembrane region" description="Helical" evidence="5">
    <location>
        <begin position="280"/>
        <end position="298"/>
    </location>
</feature>
<name>A0AAX1NB73_9BACT</name>
<dbReference type="Gene3D" id="1.20.1560.10">
    <property type="entry name" value="ABC transporter type 1, transmembrane domain"/>
    <property type="match status" value="1"/>
</dbReference>
<dbReference type="SUPFAM" id="SSF52540">
    <property type="entry name" value="P-loop containing nucleoside triphosphate hydrolases"/>
    <property type="match status" value="1"/>
</dbReference>
<feature type="domain" description="ABC transporter" evidence="6">
    <location>
        <begin position="483"/>
        <end position="717"/>
    </location>
</feature>
<accession>A0AAX1NB73</accession>
<keyword evidence="9" id="KW-1185">Reference proteome</keyword>
<dbReference type="GO" id="GO:0005886">
    <property type="term" value="C:plasma membrane"/>
    <property type="evidence" value="ECO:0007669"/>
    <property type="project" value="UniProtKB-SubCell"/>
</dbReference>
<keyword evidence="8" id="KW-0067">ATP-binding</keyword>
<dbReference type="PROSITE" id="PS50893">
    <property type="entry name" value="ABC_TRANSPORTER_2"/>
    <property type="match status" value="1"/>
</dbReference>
<evidence type="ECO:0000313" key="9">
    <source>
        <dbReference type="Proteomes" id="UP000678679"/>
    </source>
</evidence>
<organism evidence="8 9">
    <name type="scientific">Flammeovirga yaeyamensis</name>
    <dbReference type="NCBI Taxonomy" id="367791"/>
    <lineage>
        <taxon>Bacteria</taxon>
        <taxon>Pseudomonadati</taxon>
        <taxon>Bacteroidota</taxon>
        <taxon>Cytophagia</taxon>
        <taxon>Cytophagales</taxon>
        <taxon>Flammeovirgaceae</taxon>
        <taxon>Flammeovirga</taxon>
    </lineage>
</organism>
<keyword evidence="3 5" id="KW-1133">Transmembrane helix</keyword>
<dbReference type="AlphaFoldDB" id="A0AAX1NB73"/>
<gene>
    <name evidence="8" type="ORF">KMW28_28285</name>
</gene>
<dbReference type="PANTHER" id="PTHR43394:SF4">
    <property type="entry name" value="TOXIN SECRETION ABC TRANSPORTER ATP-BINDING PROTEIN"/>
    <property type="match status" value="1"/>
</dbReference>
<dbReference type="PANTHER" id="PTHR43394">
    <property type="entry name" value="ATP-DEPENDENT PERMEASE MDL1, MITOCHONDRIAL"/>
    <property type="match status" value="1"/>
</dbReference>